<gene>
    <name evidence="2" type="ORF">V3M73_10565</name>
</gene>
<feature type="coiled-coil region" evidence="1">
    <location>
        <begin position="50"/>
        <end position="84"/>
    </location>
</feature>
<keyword evidence="1" id="KW-0175">Coiled coil</keyword>
<proteinExistence type="predicted"/>
<name>A0ABV3NEB0_9ACTO</name>
<organism evidence="2 3">
    <name type="scientific">Trueperella pyogenes</name>
    <dbReference type="NCBI Taxonomy" id="1661"/>
    <lineage>
        <taxon>Bacteria</taxon>
        <taxon>Bacillati</taxon>
        <taxon>Actinomycetota</taxon>
        <taxon>Actinomycetes</taxon>
        <taxon>Actinomycetales</taxon>
        <taxon>Actinomycetaceae</taxon>
        <taxon>Trueperella</taxon>
    </lineage>
</organism>
<keyword evidence="3" id="KW-1185">Reference proteome</keyword>
<evidence type="ECO:0000256" key="1">
    <source>
        <dbReference type="SAM" id="Coils"/>
    </source>
</evidence>
<evidence type="ECO:0000313" key="3">
    <source>
        <dbReference type="Proteomes" id="UP001555100"/>
    </source>
</evidence>
<accession>A0ABV3NEB0</accession>
<dbReference type="EMBL" id="JBAGNM010000030">
    <property type="protein sequence ID" value="MEW6955458.1"/>
    <property type="molecule type" value="Genomic_DNA"/>
</dbReference>
<reference evidence="2 3" key="1">
    <citation type="submission" date="2024-01" db="EMBL/GenBank/DDBJ databases">
        <title>Genomic analysis and antimicrobial resistance profiles of Trueperella pyogenes isolated from domestic and wild animals.</title>
        <authorList>
            <person name="Magossi G."/>
            <person name="Gzyl K.E."/>
            <person name="Holman D.B."/>
            <person name="Amat S."/>
        </authorList>
    </citation>
    <scope>NUCLEOTIDE SEQUENCE [LARGE SCALE GENOMIC DNA]</scope>
    <source>
        <strain evidence="2 3">1494</strain>
    </source>
</reference>
<protein>
    <submittedName>
        <fullName evidence="2">Phage tail protein</fullName>
    </submittedName>
</protein>
<feature type="non-terminal residue" evidence="2">
    <location>
        <position position="93"/>
    </location>
</feature>
<comment type="caution">
    <text evidence="2">The sequence shown here is derived from an EMBL/GenBank/DDBJ whole genome shotgun (WGS) entry which is preliminary data.</text>
</comment>
<evidence type="ECO:0000313" key="2">
    <source>
        <dbReference type="EMBL" id="MEW6955458.1"/>
    </source>
</evidence>
<sequence length="93" mass="10047">MADSSFGLKIGLEGEREFKRAITDINREMRVLGSEMKVVASQFGKNATDADALTARNEVLAKQIEAQKGKIDALKAALQNASTSFGEADSRTQ</sequence>
<dbReference type="Proteomes" id="UP001555100">
    <property type="component" value="Unassembled WGS sequence"/>
</dbReference>